<dbReference type="Gene3D" id="1.10.470.10">
    <property type="entry name" value="Variant Surface Glycoprotein, subunit A, domain 2"/>
    <property type="match status" value="1"/>
</dbReference>
<dbReference type="GO" id="GO:0098552">
    <property type="term" value="C:side of membrane"/>
    <property type="evidence" value="ECO:0007669"/>
    <property type="project" value="UniProtKB-KW"/>
</dbReference>
<evidence type="ECO:0000256" key="2">
    <source>
        <dbReference type="ARBA" id="ARBA00004609"/>
    </source>
</evidence>
<dbReference type="InterPro" id="IPR027446">
    <property type="entry name" value="VSG_C_dom_sf"/>
</dbReference>
<evidence type="ECO:0000256" key="4">
    <source>
        <dbReference type="ARBA" id="ARBA00022622"/>
    </source>
</evidence>
<dbReference type="AlphaFoldDB" id="M4T7V2"/>
<comment type="subcellular location">
    <subcellularLocation>
        <location evidence="2">Cell membrane</location>
        <topology evidence="2">Lipid-anchor</topology>
        <topology evidence="2">GPI-anchor</topology>
    </subcellularLocation>
</comment>
<comment type="function">
    <text evidence="1">VSG forms a coat on the surface of the parasite. The trypanosome evades the immune response of the host by expressing a series of antigenically distinct VSGs from an estimated 1000 VSG genes.</text>
</comment>
<protein>
    <submittedName>
        <fullName evidence="8">Variant surface glycoprotein 2250</fullName>
    </submittedName>
</protein>
<keyword evidence="5" id="KW-0472">Membrane</keyword>
<evidence type="ECO:0000256" key="7">
    <source>
        <dbReference type="ARBA" id="ARBA00023288"/>
    </source>
</evidence>
<reference evidence="8" key="1">
    <citation type="submission" date="2013-02" db="EMBL/GenBank/DDBJ databases">
        <authorList>
            <person name="Cross G.A.M."/>
            <person name="Kim H.-S."/>
            <person name="Wickstead B."/>
        </authorList>
    </citation>
    <scope>NUCLEOTIDE SEQUENCE</scope>
    <source>
        <strain evidence="8">Lister 427</strain>
    </source>
</reference>
<dbReference type="SUPFAM" id="SSF58087">
    <property type="entry name" value="Variant surface glycoprotein (N-terminal domain)"/>
    <property type="match status" value="1"/>
</dbReference>
<accession>M4T7V2</accession>
<keyword evidence="6" id="KW-0325">Glycoprotein</keyword>
<evidence type="ECO:0000256" key="5">
    <source>
        <dbReference type="ARBA" id="ARBA00023136"/>
    </source>
</evidence>
<reference evidence="8" key="2">
    <citation type="journal article" date="2014" name="Mol. Biochem. Parasitol.">
        <title>Capturing the variant surface glycoprotein repertoire (the VSGnome) of Trypanosoma brucei Lister 427.</title>
        <authorList>
            <person name="Cross G.A."/>
            <person name="Kim H.S."/>
            <person name="Wickstead B."/>
        </authorList>
    </citation>
    <scope>NUCLEOTIDE SEQUENCE</scope>
    <source>
        <strain evidence="8">Lister 427</strain>
    </source>
</reference>
<organism evidence="8">
    <name type="scientific">Trypanosoma brucei</name>
    <dbReference type="NCBI Taxonomy" id="5691"/>
    <lineage>
        <taxon>Eukaryota</taxon>
        <taxon>Discoba</taxon>
        <taxon>Euglenozoa</taxon>
        <taxon>Kinetoplastea</taxon>
        <taxon>Metakinetoplastina</taxon>
        <taxon>Trypanosomatida</taxon>
        <taxon>Trypanosomatidae</taxon>
        <taxon>Trypanosoma</taxon>
    </lineage>
</organism>
<evidence type="ECO:0000256" key="3">
    <source>
        <dbReference type="ARBA" id="ARBA00022475"/>
    </source>
</evidence>
<evidence type="ECO:0000256" key="1">
    <source>
        <dbReference type="ARBA" id="ARBA00002523"/>
    </source>
</evidence>
<dbReference type="SUPFAM" id="SSF118251">
    <property type="entry name" value="Variant surface glycoprotein MITAT 1.2, VSG 221, C-terminal domain"/>
    <property type="match status" value="1"/>
</dbReference>
<dbReference type="GO" id="GO:0005886">
    <property type="term" value="C:plasma membrane"/>
    <property type="evidence" value="ECO:0007669"/>
    <property type="project" value="UniProtKB-SubCell"/>
</dbReference>
<proteinExistence type="predicted"/>
<feature type="non-terminal residue" evidence="8">
    <location>
        <position position="1"/>
    </location>
</feature>
<evidence type="ECO:0000256" key="6">
    <source>
        <dbReference type="ARBA" id="ARBA00023180"/>
    </source>
</evidence>
<name>M4T7V2_9TRYP</name>
<dbReference type="VEuPathDB" id="TriTrypDB:Tb427_000088200"/>
<keyword evidence="3" id="KW-1003">Cell membrane</keyword>
<evidence type="ECO:0000313" key="8">
    <source>
        <dbReference type="EMBL" id="AGH58970.1"/>
    </source>
</evidence>
<sequence>KDYGTGNRGSFDSGKFEHYAQDAAKETHDIMGEIQSAKTNFDPDDLASYTADEDFIAAVGLVFLGLDRKAATANNGKAVQDTIKSNYGTGKEITTKFWDKLKEIKKPSKLLGTEQTGDISSISDLGTAMTLLLEVKVKETQEKQQTITANSKTEEKCENKPVGECKDKLGVKAENDSKTGTTNTTGSNSFVIHNASLLLVFLVL</sequence>
<keyword evidence="7" id="KW-0449">Lipoprotein</keyword>
<keyword evidence="4" id="KW-0336">GPI-anchor</keyword>
<dbReference type="EMBL" id="KC611539">
    <property type="protein sequence ID" value="AGH58970.1"/>
    <property type="molecule type" value="Genomic_DNA"/>
</dbReference>